<comment type="caution">
    <text evidence="1">The sequence shown here is derived from an EMBL/GenBank/DDBJ whole genome shotgun (WGS) entry which is preliminary data.</text>
</comment>
<evidence type="ECO:0000313" key="2">
    <source>
        <dbReference type="Proteomes" id="UP000593562"/>
    </source>
</evidence>
<accession>A0A7J7DXP4</accession>
<dbReference type="Proteomes" id="UP000593562">
    <property type="component" value="Unassembled WGS sequence"/>
</dbReference>
<protein>
    <submittedName>
        <fullName evidence="1">Uncharacterized protein</fullName>
    </submittedName>
</protein>
<gene>
    <name evidence="1" type="ORF">HS088_TW02G00152</name>
</gene>
<evidence type="ECO:0000313" key="1">
    <source>
        <dbReference type="EMBL" id="KAF5751142.1"/>
    </source>
</evidence>
<organism evidence="1 2">
    <name type="scientific">Tripterygium wilfordii</name>
    <name type="common">Thunder God vine</name>
    <dbReference type="NCBI Taxonomy" id="458696"/>
    <lineage>
        <taxon>Eukaryota</taxon>
        <taxon>Viridiplantae</taxon>
        <taxon>Streptophyta</taxon>
        <taxon>Embryophyta</taxon>
        <taxon>Tracheophyta</taxon>
        <taxon>Spermatophyta</taxon>
        <taxon>Magnoliopsida</taxon>
        <taxon>eudicotyledons</taxon>
        <taxon>Gunneridae</taxon>
        <taxon>Pentapetalae</taxon>
        <taxon>rosids</taxon>
        <taxon>fabids</taxon>
        <taxon>Celastrales</taxon>
        <taxon>Celastraceae</taxon>
        <taxon>Tripterygium</taxon>
    </lineage>
</organism>
<dbReference type="AlphaFoldDB" id="A0A7J7DXP4"/>
<dbReference type="InParanoid" id="A0A7J7DXP4"/>
<name>A0A7J7DXP4_TRIWF</name>
<reference evidence="1 2" key="1">
    <citation type="journal article" date="2020" name="Nat. Commun.">
        <title>Genome of Tripterygium wilfordii and identification of cytochrome P450 involved in triptolide biosynthesis.</title>
        <authorList>
            <person name="Tu L."/>
            <person name="Su P."/>
            <person name="Zhang Z."/>
            <person name="Gao L."/>
            <person name="Wang J."/>
            <person name="Hu T."/>
            <person name="Zhou J."/>
            <person name="Zhang Y."/>
            <person name="Zhao Y."/>
            <person name="Liu Y."/>
            <person name="Song Y."/>
            <person name="Tong Y."/>
            <person name="Lu Y."/>
            <person name="Yang J."/>
            <person name="Xu C."/>
            <person name="Jia M."/>
            <person name="Peters R.J."/>
            <person name="Huang L."/>
            <person name="Gao W."/>
        </authorList>
    </citation>
    <scope>NUCLEOTIDE SEQUENCE [LARGE SCALE GENOMIC DNA]</scope>
    <source>
        <strain evidence="2">cv. XIE 37</strain>
        <tissue evidence="1">Leaf</tissue>
    </source>
</reference>
<proteinExistence type="predicted"/>
<dbReference type="EMBL" id="JAAARO010000002">
    <property type="protein sequence ID" value="KAF5751142.1"/>
    <property type="molecule type" value="Genomic_DNA"/>
</dbReference>
<sequence length="159" mass="16944">MLPVGGAGNYYVCKEEQVSEAPHLGDATSSLVTATAPVVDSGTPELSTLVEAINVIESALLKNSAVHDAIQSGSKNNDDNLLPTSDEFIADSLALLDVASKENKDNVMPDVDENSAHLLLKQAMVLNKLKDLGFLILLKSRVSSANVPKNLFVEFLLII</sequence>
<keyword evidence="2" id="KW-1185">Reference proteome</keyword>